<feature type="region of interest" description="FAD-dependent cmnm(5)s(2)U34 oxidoreductase" evidence="10">
    <location>
        <begin position="261"/>
        <end position="662"/>
    </location>
</feature>
<keyword evidence="4 10" id="KW-0808">Transferase</keyword>
<dbReference type="GO" id="GO:0050660">
    <property type="term" value="F:flavin adenine dinucleotide binding"/>
    <property type="evidence" value="ECO:0007669"/>
    <property type="project" value="UniProtKB-UniRule"/>
</dbReference>
<keyword evidence="5 10" id="KW-0949">S-adenosyl-L-methionine</keyword>
<dbReference type="PANTHER" id="PTHR13847">
    <property type="entry name" value="SARCOSINE DEHYDROGENASE-RELATED"/>
    <property type="match status" value="1"/>
</dbReference>
<evidence type="ECO:0000256" key="2">
    <source>
        <dbReference type="ARBA" id="ARBA00022603"/>
    </source>
</evidence>
<dbReference type="EMBL" id="SHKP01000009">
    <property type="protein sequence ID" value="RZT92548.1"/>
    <property type="molecule type" value="Genomic_DNA"/>
</dbReference>
<dbReference type="HAMAP" id="MF_01102">
    <property type="entry name" value="MnmC"/>
    <property type="match status" value="1"/>
</dbReference>
<feature type="domain" description="FAD dependent oxidoreductase" evidence="11">
    <location>
        <begin position="259"/>
        <end position="628"/>
    </location>
</feature>
<dbReference type="Pfam" id="PF05430">
    <property type="entry name" value="Methyltransf_30"/>
    <property type="match status" value="1"/>
</dbReference>
<evidence type="ECO:0000256" key="5">
    <source>
        <dbReference type="ARBA" id="ARBA00022691"/>
    </source>
</evidence>
<dbReference type="InterPro" id="IPR006076">
    <property type="entry name" value="FAD-dep_OxRdtase"/>
</dbReference>
<dbReference type="EC" id="2.1.1.61" evidence="10"/>
<dbReference type="InterPro" id="IPR023032">
    <property type="entry name" value="tRNA_MAMT_biosynth_bifunc_MnmC"/>
</dbReference>
<comment type="caution">
    <text evidence="13">The sequence shown here is derived from an EMBL/GenBank/DDBJ whole genome shotgun (WGS) entry which is preliminary data.</text>
</comment>
<proteinExistence type="inferred from homology"/>
<keyword evidence="7 10" id="KW-0274">FAD</keyword>
<dbReference type="Proteomes" id="UP000293671">
    <property type="component" value="Unassembled WGS sequence"/>
</dbReference>
<evidence type="ECO:0000256" key="10">
    <source>
        <dbReference type="HAMAP-Rule" id="MF_01102"/>
    </source>
</evidence>
<keyword evidence="1 10" id="KW-0963">Cytoplasm</keyword>
<evidence type="ECO:0000256" key="1">
    <source>
        <dbReference type="ARBA" id="ARBA00022490"/>
    </source>
</evidence>
<dbReference type="InterPro" id="IPR008471">
    <property type="entry name" value="MnmC-like_methylTransf"/>
</dbReference>
<dbReference type="Gene3D" id="3.30.9.10">
    <property type="entry name" value="D-Amino Acid Oxidase, subunit A, domain 2"/>
    <property type="match status" value="1"/>
</dbReference>
<dbReference type="Gene3D" id="3.40.50.150">
    <property type="entry name" value="Vaccinia Virus protein VP39"/>
    <property type="match status" value="1"/>
</dbReference>
<dbReference type="Pfam" id="PF01266">
    <property type="entry name" value="DAO"/>
    <property type="match status" value="1"/>
</dbReference>
<keyword evidence="8 10" id="KW-0560">Oxidoreductase</keyword>
<keyword evidence="6 10" id="KW-0819">tRNA processing</keyword>
<feature type="region of interest" description="tRNA (mnm(5)s(2)U34)-methyltransferase" evidence="10">
    <location>
        <begin position="1"/>
        <end position="236"/>
    </location>
</feature>
<evidence type="ECO:0000259" key="11">
    <source>
        <dbReference type="Pfam" id="PF01266"/>
    </source>
</evidence>
<evidence type="ECO:0000259" key="12">
    <source>
        <dbReference type="Pfam" id="PF05430"/>
    </source>
</evidence>
<comment type="function">
    <text evidence="10">Catalyzes the last two steps in the biosynthesis of 5-methylaminomethyl-2-thiouridine (mnm(5)s(2)U) at the wobble position (U34) in tRNA. Catalyzes the FAD-dependent demodification of cmnm(5)s(2)U34 to nm(5)s(2)U34, followed by the transfer of a methyl group from S-adenosyl-L-methionine to nm(5)s(2)U34, to form mnm(5)s(2)U34.</text>
</comment>
<comment type="similarity">
    <text evidence="10">In the C-terminal section; belongs to the DAO family.</text>
</comment>
<feature type="domain" description="MnmC-like methyltransferase" evidence="12">
    <location>
        <begin position="114"/>
        <end position="234"/>
    </location>
</feature>
<reference evidence="13 14" key="1">
    <citation type="submission" date="2019-02" db="EMBL/GenBank/DDBJ databases">
        <title>Genomic Encyclopedia of Type Strains, Phase IV (KMG-IV): sequencing the most valuable type-strain genomes for metagenomic binning, comparative biology and taxonomic classification.</title>
        <authorList>
            <person name="Goeker M."/>
        </authorList>
    </citation>
    <scope>NUCLEOTIDE SEQUENCE [LARGE SCALE GENOMIC DNA]</scope>
    <source>
        <strain evidence="13 14">DSM 19570</strain>
    </source>
</reference>
<evidence type="ECO:0000256" key="6">
    <source>
        <dbReference type="ARBA" id="ARBA00022694"/>
    </source>
</evidence>
<dbReference type="PANTHER" id="PTHR13847:SF283">
    <property type="entry name" value="TRNA 5-METHYLAMINOMETHYL-2-THIOURIDINE BIOSYNTHESIS BIFUNCTIONAL PROTEIN MNMC"/>
    <property type="match status" value="1"/>
</dbReference>
<dbReference type="GO" id="GO:0005737">
    <property type="term" value="C:cytoplasm"/>
    <property type="evidence" value="ECO:0007669"/>
    <property type="project" value="UniProtKB-SubCell"/>
</dbReference>
<dbReference type="OrthoDB" id="9786494at2"/>
<dbReference type="InterPro" id="IPR047785">
    <property type="entry name" value="tRNA_MNMC2"/>
</dbReference>
<gene>
    <name evidence="10" type="primary">mnmC</name>
    <name evidence="13" type="ORF">EV670_3524</name>
</gene>
<comment type="cofactor">
    <cofactor evidence="10">
        <name>FAD</name>
        <dbReference type="ChEBI" id="CHEBI:57692"/>
    </cofactor>
</comment>
<dbReference type="SUPFAM" id="SSF51905">
    <property type="entry name" value="FAD/NAD(P)-binding domain"/>
    <property type="match status" value="1"/>
</dbReference>
<dbReference type="InterPro" id="IPR029063">
    <property type="entry name" value="SAM-dependent_MTases_sf"/>
</dbReference>
<evidence type="ECO:0000256" key="7">
    <source>
        <dbReference type="ARBA" id="ARBA00022827"/>
    </source>
</evidence>
<dbReference type="InterPro" id="IPR036188">
    <property type="entry name" value="FAD/NAD-bd_sf"/>
</dbReference>
<evidence type="ECO:0000313" key="13">
    <source>
        <dbReference type="EMBL" id="RZT92548.1"/>
    </source>
</evidence>
<dbReference type="AlphaFoldDB" id="A0A4Q7VCS2"/>
<dbReference type="InterPro" id="IPR017610">
    <property type="entry name" value="tRNA_S-uridine_synth_MnmC_C"/>
</dbReference>
<protein>
    <recommendedName>
        <fullName evidence="10">tRNA 5-methylaminomethyl-2-thiouridine biosynthesis bifunctional protein MnmC</fullName>
        <shortName evidence="10">tRNA mnm(5)s(2)U biosynthesis bifunctional protein</shortName>
    </recommendedName>
    <domain>
        <recommendedName>
            <fullName evidence="10">tRNA (mnm(5)s(2)U34)-methyltransferase</fullName>
            <ecNumber evidence="10">2.1.1.61</ecNumber>
        </recommendedName>
    </domain>
    <domain>
        <recommendedName>
            <fullName evidence="10">FAD-dependent cmnm(5)s(2)U34 oxidoreductase</fullName>
            <ecNumber evidence="10">1.5.-.-</ecNumber>
        </recommendedName>
    </domain>
</protein>
<dbReference type="GO" id="GO:0016645">
    <property type="term" value="F:oxidoreductase activity, acting on the CH-NH group of donors"/>
    <property type="evidence" value="ECO:0007669"/>
    <property type="project" value="InterPro"/>
</dbReference>
<sequence length="662" mass="69254">MKTAPVVAASVEIGADGLPWSAGFGDRYHAAGGALAQARHVFLGGNRLLGPAPRWAGRADFTLLETGFGLGHNFLATWDAWRRDPRRSTRLHFVSIDKHPPTRADLQRLLADSELPELARQLVAAWPPLTPGLHLLDFEGGALRLMLGFGDVEALLPEVLARVDAFYLDGFAPARNPAMWEPRMMERLARLAAPGATVATWSAAHRLRKGLAAAGFRVESAPGFAGKQEMTVAEYAPHFQSPPPPGGLLPAPSHEHAALVIGAGLAGCATAAALARIGWHCTVLDALSAPARSTSGNAAGLMHATLHADDGPHARLLRAGALRMARAMAPLLASGEVHGALDGFLRLEPRLDDAGAAGLLGASGLPVEFVRWLGRYAASARSGLALATGGWYYPEGGWLAPGEVAAAWLRASGARFIGDLQVARLAPTTEGWTAFDADGAAIASAPVVVLANALAAAPLLRHSLGDAAVTALGPLAAVRGQVSAWRWQAGMPNPRCAVSGAGYTLPPLDGWLWAGATSQHHDAATELRAADHVYNRDRLAQLAGIGAESVGTIDAAIGRVGWRAVAPDRLPMVGALPDLAALAPLTRADAARLVPRWRDEARGLYVFTGLGSRGLTTAAIGAELLASWIGGVPCPLEADLRDALDPARFALRARRLSQELSA</sequence>
<dbReference type="GO" id="GO:0032259">
    <property type="term" value="P:methylation"/>
    <property type="evidence" value="ECO:0007669"/>
    <property type="project" value="UniProtKB-KW"/>
</dbReference>
<dbReference type="Gene3D" id="3.50.50.60">
    <property type="entry name" value="FAD/NAD(P)-binding domain"/>
    <property type="match status" value="1"/>
</dbReference>
<accession>A0A4Q7VCS2</accession>
<keyword evidence="9 10" id="KW-0511">Multifunctional enzyme</keyword>
<evidence type="ECO:0000256" key="3">
    <source>
        <dbReference type="ARBA" id="ARBA00022630"/>
    </source>
</evidence>
<dbReference type="RefSeq" id="WP_130434594.1">
    <property type="nucleotide sequence ID" value="NZ_SHKP01000009.1"/>
</dbReference>
<evidence type="ECO:0000313" key="14">
    <source>
        <dbReference type="Proteomes" id="UP000293671"/>
    </source>
</evidence>
<evidence type="ECO:0000256" key="9">
    <source>
        <dbReference type="ARBA" id="ARBA00023268"/>
    </source>
</evidence>
<dbReference type="EC" id="1.5.-.-" evidence="10"/>
<evidence type="ECO:0000256" key="8">
    <source>
        <dbReference type="ARBA" id="ARBA00023002"/>
    </source>
</evidence>
<comment type="similarity">
    <text evidence="10">In the N-terminal section; belongs to the methyltransferase superfamily. tRNA (mnm(5)s(2)U34)-methyltransferase family.</text>
</comment>
<keyword evidence="2 10" id="KW-0489">Methyltransferase</keyword>
<evidence type="ECO:0000256" key="4">
    <source>
        <dbReference type="ARBA" id="ARBA00022679"/>
    </source>
</evidence>
<keyword evidence="14" id="KW-1185">Reference proteome</keyword>
<name>A0A4Q7VCS2_9BURK</name>
<organism evidence="13 14">
    <name type="scientific">Rivibacter subsaxonicus</name>
    <dbReference type="NCBI Taxonomy" id="457575"/>
    <lineage>
        <taxon>Bacteria</taxon>
        <taxon>Pseudomonadati</taxon>
        <taxon>Pseudomonadota</taxon>
        <taxon>Betaproteobacteria</taxon>
        <taxon>Burkholderiales</taxon>
        <taxon>Rivibacter</taxon>
    </lineage>
</organism>
<keyword evidence="3 10" id="KW-0285">Flavoprotein</keyword>
<dbReference type="GO" id="GO:0004808">
    <property type="term" value="F:tRNA (5-methylaminomethyl-2-thiouridylate)(34)-methyltransferase activity"/>
    <property type="evidence" value="ECO:0007669"/>
    <property type="project" value="UniProtKB-EC"/>
</dbReference>
<dbReference type="GO" id="GO:0002097">
    <property type="term" value="P:tRNA wobble base modification"/>
    <property type="evidence" value="ECO:0007669"/>
    <property type="project" value="UniProtKB-UniRule"/>
</dbReference>
<dbReference type="NCBIfam" id="NF033855">
    <property type="entry name" value="tRNA_MNMC2"/>
    <property type="match status" value="1"/>
</dbReference>
<dbReference type="NCBIfam" id="TIGR03197">
    <property type="entry name" value="MnmC_Cterm"/>
    <property type="match status" value="1"/>
</dbReference>
<comment type="catalytic activity">
    <reaction evidence="10">
        <text>5-aminomethyl-2-thiouridine(34) in tRNA + S-adenosyl-L-methionine = 5-methylaminomethyl-2-thiouridine(34) in tRNA + S-adenosyl-L-homocysteine + H(+)</text>
        <dbReference type="Rhea" id="RHEA:19569"/>
        <dbReference type="Rhea" id="RHEA-COMP:10195"/>
        <dbReference type="Rhea" id="RHEA-COMP:10197"/>
        <dbReference type="ChEBI" id="CHEBI:15378"/>
        <dbReference type="ChEBI" id="CHEBI:57856"/>
        <dbReference type="ChEBI" id="CHEBI:59789"/>
        <dbReference type="ChEBI" id="CHEBI:74454"/>
        <dbReference type="ChEBI" id="CHEBI:74455"/>
        <dbReference type="EC" id="2.1.1.61"/>
    </reaction>
</comment>
<comment type="subcellular location">
    <subcellularLocation>
        <location evidence="10">Cytoplasm</location>
    </subcellularLocation>
</comment>